<keyword evidence="2" id="KW-1185">Reference proteome</keyword>
<reference evidence="2" key="1">
    <citation type="journal article" date="2023" name="Front. Plant Sci.">
        <title>Chromosomal-level genome assembly of Melastoma candidum provides insights into trichome evolution.</title>
        <authorList>
            <person name="Zhong Y."/>
            <person name="Wu W."/>
            <person name="Sun C."/>
            <person name="Zou P."/>
            <person name="Liu Y."/>
            <person name="Dai S."/>
            <person name="Zhou R."/>
        </authorList>
    </citation>
    <scope>NUCLEOTIDE SEQUENCE [LARGE SCALE GENOMIC DNA]</scope>
</reference>
<accession>A0ACB9RQR8</accession>
<evidence type="ECO:0000313" key="2">
    <source>
        <dbReference type="Proteomes" id="UP001057402"/>
    </source>
</evidence>
<sequence length="538" mass="58834">MGITAAKKLAGGNDSWGAPDSFLLVYFPQDHDHPTSTSPTPLKQPPDAAAAASPANSLLPLPSPFRRTRSRRLLLLPRALSTLSICALLLSLSLLLFSLSSLDHSPRPRPPHQPHASLLSPSFPILWRRSSTQFKGPDSSKASPSFALQGMGVLHRRGSHAMPALLVGHVPEDTTEDGLRLFLRALHRSGLTARSDVVLVLPDRSLSSSFGKVIKDEDNAFLRLLDRHLRGNRTIVQGKTSDGGNALTFDAAHFVRKTRKDKEAGEPLWGKRARSNYSEAGAAVTDQKSRPSYGSMVSFEVAELDPEGSLLGFLDHVPMSLRRWSCYSMLLGRLRRNFKHVMLVDVKNWVVLSDPFVGMQDRSSETVVIWGETNSEDRKRHGKGKKDGVSDTAQSGPQRANPGAIVGGMRGVRRVADAMQTEIVRAAMRMQHQQRRKGGAATGALAESVVMGQLVGNEFLAKNVELVVSAEEAASTLGMSWRRHKGNKSSGYSSNSTLLWVGNNINNNNNNNNNNNQEEMRKLICSSEADLSVIYNDC</sequence>
<comment type="caution">
    <text evidence="1">The sequence shown here is derived from an EMBL/GenBank/DDBJ whole genome shotgun (WGS) entry which is preliminary data.</text>
</comment>
<dbReference type="EMBL" id="CM042882">
    <property type="protein sequence ID" value="KAI4381511.1"/>
    <property type="molecule type" value="Genomic_DNA"/>
</dbReference>
<name>A0ACB9RQR8_9MYRT</name>
<gene>
    <name evidence="1" type="ORF">MLD38_007577</name>
</gene>
<organism evidence="1 2">
    <name type="scientific">Melastoma candidum</name>
    <dbReference type="NCBI Taxonomy" id="119954"/>
    <lineage>
        <taxon>Eukaryota</taxon>
        <taxon>Viridiplantae</taxon>
        <taxon>Streptophyta</taxon>
        <taxon>Embryophyta</taxon>
        <taxon>Tracheophyta</taxon>
        <taxon>Spermatophyta</taxon>
        <taxon>Magnoliopsida</taxon>
        <taxon>eudicotyledons</taxon>
        <taxon>Gunneridae</taxon>
        <taxon>Pentapetalae</taxon>
        <taxon>rosids</taxon>
        <taxon>malvids</taxon>
        <taxon>Myrtales</taxon>
        <taxon>Melastomataceae</taxon>
        <taxon>Melastomatoideae</taxon>
        <taxon>Melastomateae</taxon>
        <taxon>Melastoma</taxon>
    </lineage>
</organism>
<proteinExistence type="predicted"/>
<protein>
    <submittedName>
        <fullName evidence="1">Uncharacterized protein</fullName>
    </submittedName>
</protein>
<evidence type="ECO:0000313" key="1">
    <source>
        <dbReference type="EMBL" id="KAI4381511.1"/>
    </source>
</evidence>
<dbReference type="Proteomes" id="UP001057402">
    <property type="component" value="Chromosome 3"/>
</dbReference>